<reference evidence="1 2" key="1">
    <citation type="submission" date="2021-06" db="EMBL/GenBank/DDBJ databases">
        <title>Caerostris extrusa draft genome.</title>
        <authorList>
            <person name="Kono N."/>
            <person name="Arakawa K."/>
        </authorList>
    </citation>
    <scope>NUCLEOTIDE SEQUENCE [LARGE SCALE GENOMIC DNA]</scope>
</reference>
<dbReference type="Proteomes" id="UP001054945">
    <property type="component" value="Unassembled WGS sequence"/>
</dbReference>
<organism evidence="1 2">
    <name type="scientific">Caerostris extrusa</name>
    <name type="common">Bark spider</name>
    <name type="synonym">Caerostris bankana</name>
    <dbReference type="NCBI Taxonomy" id="172846"/>
    <lineage>
        <taxon>Eukaryota</taxon>
        <taxon>Metazoa</taxon>
        <taxon>Ecdysozoa</taxon>
        <taxon>Arthropoda</taxon>
        <taxon>Chelicerata</taxon>
        <taxon>Arachnida</taxon>
        <taxon>Araneae</taxon>
        <taxon>Araneomorphae</taxon>
        <taxon>Entelegynae</taxon>
        <taxon>Araneoidea</taxon>
        <taxon>Araneidae</taxon>
        <taxon>Caerostris</taxon>
    </lineage>
</organism>
<gene>
    <name evidence="1" type="ORF">CEXT_90901</name>
</gene>
<accession>A0AAV4S655</accession>
<name>A0AAV4S655_CAEEX</name>
<evidence type="ECO:0000313" key="2">
    <source>
        <dbReference type="Proteomes" id="UP001054945"/>
    </source>
</evidence>
<keyword evidence="2" id="KW-1185">Reference proteome</keyword>
<dbReference type="AlphaFoldDB" id="A0AAV4S655"/>
<sequence length="67" mass="7816">MATMSCYTDCYLNLVTINHVEPLQFILVPVSKSWSTMVSTNHVPTWFWYSPCWSHGWLIVNLNPCDH</sequence>
<protein>
    <submittedName>
        <fullName evidence="1">Uncharacterized protein</fullName>
    </submittedName>
</protein>
<evidence type="ECO:0000313" key="1">
    <source>
        <dbReference type="EMBL" id="GIY29479.1"/>
    </source>
</evidence>
<proteinExistence type="predicted"/>
<comment type="caution">
    <text evidence="1">The sequence shown here is derived from an EMBL/GenBank/DDBJ whole genome shotgun (WGS) entry which is preliminary data.</text>
</comment>
<dbReference type="EMBL" id="BPLR01009078">
    <property type="protein sequence ID" value="GIY29479.1"/>
    <property type="molecule type" value="Genomic_DNA"/>
</dbReference>